<dbReference type="PROSITE" id="PS51257">
    <property type="entry name" value="PROKAR_LIPOPROTEIN"/>
    <property type="match status" value="1"/>
</dbReference>
<dbReference type="AlphaFoldDB" id="A0A9D9BS29"/>
<sequence>MKKLIFGVFAGSLSILLPANVFAQGCSNYKYGGTGVKAFPTEEGPKIVSTGKAAVLIDDVEEVQDAYAEATLNAKTEIVKWYNSSEITDECTRSNNKLSDRILSKNPDGKSGSYNKTTAKQLICGTTEKTSGLVKGAVTVEQCYQKGKYVQITLGISPKTLKQAAGLGDNIKFGVDDPKSPNTVRSSSSDGLVPTDGFYYVDEDF</sequence>
<evidence type="ECO:0008006" key="4">
    <source>
        <dbReference type="Google" id="ProtNLM"/>
    </source>
</evidence>
<name>A0A9D9BS29_PROMR</name>
<gene>
    <name evidence="2" type="ORF">JJ842_05135</name>
</gene>
<organism evidence="2 3">
    <name type="scientific">Prochlorococcus marinus CUG1433</name>
    <dbReference type="NCBI Taxonomy" id="2774506"/>
    <lineage>
        <taxon>Bacteria</taxon>
        <taxon>Bacillati</taxon>
        <taxon>Cyanobacteriota</taxon>
        <taxon>Cyanophyceae</taxon>
        <taxon>Synechococcales</taxon>
        <taxon>Prochlorococcaceae</taxon>
        <taxon>Prochlorococcus</taxon>
    </lineage>
</organism>
<keyword evidence="1" id="KW-0732">Signal</keyword>
<comment type="caution">
    <text evidence="2">The sequence shown here is derived from an EMBL/GenBank/DDBJ whole genome shotgun (WGS) entry which is preliminary data.</text>
</comment>
<feature type="chain" id="PRO_5038869555" description="Lipoprotein" evidence="1">
    <location>
        <begin position="24"/>
        <end position="205"/>
    </location>
</feature>
<accession>A0A9D9BS29</accession>
<feature type="signal peptide" evidence="1">
    <location>
        <begin position="1"/>
        <end position="23"/>
    </location>
</feature>
<evidence type="ECO:0000256" key="1">
    <source>
        <dbReference type="SAM" id="SignalP"/>
    </source>
</evidence>
<dbReference type="EMBL" id="JAEPLN010000001">
    <property type="protein sequence ID" value="MBO6971294.1"/>
    <property type="molecule type" value="Genomic_DNA"/>
</dbReference>
<proteinExistence type="predicted"/>
<evidence type="ECO:0000313" key="3">
    <source>
        <dbReference type="Proteomes" id="UP000668060"/>
    </source>
</evidence>
<dbReference type="Proteomes" id="UP000668060">
    <property type="component" value="Unassembled WGS sequence"/>
</dbReference>
<reference evidence="2" key="1">
    <citation type="journal article" date="2021" name="Front. Mar. Sci.">
        <title>Genomes of Diverse Isolates of Prochlorococcus High-Light-Adapted Clade II in the Western Pacific Ocean.</title>
        <authorList>
            <person name="Yan W."/>
            <person name="Feng X."/>
            <person name="Zhang W."/>
            <person name="Nawaz M.Z."/>
            <person name="Luo T."/>
            <person name="Zhang R."/>
            <person name="Jiao N."/>
        </authorList>
    </citation>
    <scope>NUCLEOTIDE SEQUENCE</scope>
    <source>
        <strain evidence="2">CUG1433</strain>
    </source>
</reference>
<evidence type="ECO:0000313" key="2">
    <source>
        <dbReference type="EMBL" id="MBO6971294.1"/>
    </source>
</evidence>
<protein>
    <recommendedName>
        <fullName evidence="4">Lipoprotein</fullName>
    </recommendedName>
</protein>